<dbReference type="HOGENOM" id="CLU_1372669_0_0_1"/>
<name>A0A0C3FE91_PILCF</name>
<accession>A0A0C3FE91</accession>
<keyword evidence="4" id="KW-1185">Reference proteome</keyword>
<gene>
    <name evidence="3" type="ORF">PILCRDRAFT_11419</name>
</gene>
<feature type="compositionally biased region" description="Low complexity" evidence="1">
    <location>
        <begin position="189"/>
        <end position="199"/>
    </location>
</feature>
<organism evidence="3 4">
    <name type="scientific">Piloderma croceum (strain F 1598)</name>
    <dbReference type="NCBI Taxonomy" id="765440"/>
    <lineage>
        <taxon>Eukaryota</taxon>
        <taxon>Fungi</taxon>
        <taxon>Dikarya</taxon>
        <taxon>Basidiomycota</taxon>
        <taxon>Agaricomycotina</taxon>
        <taxon>Agaricomycetes</taxon>
        <taxon>Agaricomycetidae</taxon>
        <taxon>Atheliales</taxon>
        <taxon>Atheliaceae</taxon>
        <taxon>Piloderma</taxon>
    </lineage>
</organism>
<dbReference type="STRING" id="765440.A0A0C3FE91"/>
<feature type="domain" description="Retrotransposon gag" evidence="2">
    <location>
        <begin position="14"/>
        <end position="104"/>
    </location>
</feature>
<dbReference type="InParanoid" id="A0A0C3FE91"/>
<reference evidence="4" key="2">
    <citation type="submission" date="2015-01" db="EMBL/GenBank/DDBJ databases">
        <title>Evolutionary Origins and Diversification of the Mycorrhizal Mutualists.</title>
        <authorList>
            <consortium name="DOE Joint Genome Institute"/>
            <consortium name="Mycorrhizal Genomics Consortium"/>
            <person name="Kohler A."/>
            <person name="Kuo A."/>
            <person name="Nagy L.G."/>
            <person name="Floudas D."/>
            <person name="Copeland A."/>
            <person name="Barry K.W."/>
            <person name="Cichocki N."/>
            <person name="Veneault-Fourrey C."/>
            <person name="LaButti K."/>
            <person name="Lindquist E.A."/>
            <person name="Lipzen A."/>
            <person name="Lundell T."/>
            <person name="Morin E."/>
            <person name="Murat C."/>
            <person name="Riley R."/>
            <person name="Ohm R."/>
            <person name="Sun H."/>
            <person name="Tunlid A."/>
            <person name="Henrissat B."/>
            <person name="Grigoriev I.V."/>
            <person name="Hibbett D.S."/>
            <person name="Martin F."/>
        </authorList>
    </citation>
    <scope>NUCLEOTIDE SEQUENCE [LARGE SCALE GENOMIC DNA]</scope>
    <source>
        <strain evidence="4">F 1598</strain>
    </source>
</reference>
<dbReference type="Pfam" id="PF03732">
    <property type="entry name" value="Retrotrans_gag"/>
    <property type="match status" value="1"/>
</dbReference>
<dbReference type="AlphaFoldDB" id="A0A0C3FE91"/>
<evidence type="ECO:0000313" key="3">
    <source>
        <dbReference type="EMBL" id="KIM78196.1"/>
    </source>
</evidence>
<dbReference type="EMBL" id="KN833018">
    <property type="protein sequence ID" value="KIM78196.1"/>
    <property type="molecule type" value="Genomic_DNA"/>
</dbReference>
<proteinExistence type="predicted"/>
<dbReference type="InterPro" id="IPR005162">
    <property type="entry name" value="Retrotrans_gag_dom"/>
</dbReference>
<evidence type="ECO:0000256" key="1">
    <source>
        <dbReference type="SAM" id="MobiDB-lite"/>
    </source>
</evidence>
<evidence type="ECO:0000259" key="2">
    <source>
        <dbReference type="Pfam" id="PF03732"/>
    </source>
</evidence>
<sequence length="199" mass="22681">MRKIFFALTLLNEGPPGQWAQNYIERVEAQADPAGNIPDAAWGTFNTFMNSLRDSFANPNKGRSASNTLETLTYDNNRRADEFFQEFETLAGRAGYINNNAYLIDLLERKVPTHLLKKVYNDTVPDTQSRTTQDLNTPIPRQTIHRCQLHLTPKLPPEFMEAQENPWTSVVTDQRPSSGSPAPPRRQRNPPTTNQPEER</sequence>
<evidence type="ECO:0000313" key="4">
    <source>
        <dbReference type="Proteomes" id="UP000054166"/>
    </source>
</evidence>
<feature type="compositionally biased region" description="Polar residues" evidence="1">
    <location>
        <begin position="165"/>
        <end position="174"/>
    </location>
</feature>
<feature type="region of interest" description="Disordered" evidence="1">
    <location>
        <begin position="160"/>
        <end position="199"/>
    </location>
</feature>
<reference evidence="3 4" key="1">
    <citation type="submission" date="2014-04" db="EMBL/GenBank/DDBJ databases">
        <authorList>
            <consortium name="DOE Joint Genome Institute"/>
            <person name="Kuo A."/>
            <person name="Tarkka M."/>
            <person name="Buscot F."/>
            <person name="Kohler A."/>
            <person name="Nagy L.G."/>
            <person name="Floudas D."/>
            <person name="Copeland A."/>
            <person name="Barry K.W."/>
            <person name="Cichocki N."/>
            <person name="Veneault-Fourrey C."/>
            <person name="LaButti K."/>
            <person name="Lindquist E.A."/>
            <person name="Lipzen A."/>
            <person name="Lundell T."/>
            <person name="Morin E."/>
            <person name="Murat C."/>
            <person name="Sun H."/>
            <person name="Tunlid A."/>
            <person name="Henrissat B."/>
            <person name="Grigoriev I.V."/>
            <person name="Hibbett D.S."/>
            <person name="Martin F."/>
            <person name="Nordberg H.P."/>
            <person name="Cantor M.N."/>
            <person name="Hua S.X."/>
        </authorList>
    </citation>
    <scope>NUCLEOTIDE SEQUENCE [LARGE SCALE GENOMIC DNA]</scope>
    <source>
        <strain evidence="3 4">F 1598</strain>
    </source>
</reference>
<dbReference type="Proteomes" id="UP000054166">
    <property type="component" value="Unassembled WGS sequence"/>
</dbReference>
<protein>
    <recommendedName>
        <fullName evidence="2">Retrotransposon gag domain-containing protein</fullName>
    </recommendedName>
</protein>